<keyword evidence="3 7" id="KW-0812">Transmembrane</keyword>
<keyword evidence="4 7" id="KW-1133">Transmembrane helix</keyword>
<dbReference type="EMBL" id="ATAM02000001">
    <property type="protein sequence ID" value="KAL0255811.1"/>
    <property type="molecule type" value="Genomic_DNA"/>
</dbReference>
<evidence type="ECO:0000256" key="6">
    <source>
        <dbReference type="ARBA" id="ARBA00023136"/>
    </source>
</evidence>
<sequence>MTDQFGHMERIVQTPLPYVFRVHLEPVVSLYFFIMPFTLVDAMGRKMVFIMFCINITFMSVEDVAAMIEKPFRTSDPSDLNLDLYCTELLCEYDAFIECLSEGHEGNMPVHGRSKVDQAAVDYGADDGEGD</sequence>
<accession>A0ABR3C646</accession>
<evidence type="ECO:0000256" key="3">
    <source>
        <dbReference type="ARBA" id="ARBA00022692"/>
    </source>
</evidence>
<keyword evidence="5" id="KW-0406">Ion transport</keyword>
<keyword evidence="9" id="KW-1185">Reference proteome</keyword>
<feature type="transmembrane region" description="Helical" evidence="7">
    <location>
        <begin position="20"/>
        <end position="40"/>
    </location>
</feature>
<gene>
    <name evidence="8" type="ORF">I308_100620</name>
</gene>
<evidence type="ECO:0000256" key="4">
    <source>
        <dbReference type="ARBA" id="ARBA00022989"/>
    </source>
</evidence>
<evidence type="ECO:0000256" key="5">
    <source>
        <dbReference type="ARBA" id="ARBA00023065"/>
    </source>
</evidence>
<comment type="subcellular location">
    <subcellularLocation>
        <location evidence="1">Membrane</location>
        <topology evidence="1">Multi-pass membrane protein</topology>
    </subcellularLocation>
</comment>
<keyword evidence="2" id="KW-0813">Transport</keyword>
<reference evidence="8" key="1">
    <citation type="submission" date="2015-01" db="EMBL/GenBank/DDBJ databases">
        <authorList>
            <consortium name="The Broad Institute Genomics Platform"/>
            <person name="Cuomo C."/>
            <person name="Litvintseva A."/>
            <person name="Chen Y."/>
            <person name="Heitman J."/>
            <person name="Sun S."/>
            <person name="Springer D."/>
            <person name="Dromer F."/>
            <person name="Young S."/>
            <person name="Zeng Q."/>
            <person name="Gargeya S."/>
            <person name="Abouelleil A."/>
            <person name="Alvarado L."/>
            <person name="Chapman S.B."/>
            <person name="Gainer-Dewar J."/>
            <person name="Goldberg J."/>
            <person name="Griggs A."/>
            <person name="Gujja S."/>
            <person name="Hansen M."/>
            <person name="Howarth C."/>
            <person name="Imamovic A."/>
            <person name="Larimer J."/>
            <person name="Murphy C."/>
            <person name="Naylor J."/>
            <person name="Pearson M."/>
            <person name="Priest M."/>
            <person name="Roberts A."/>
            <person name="Saif S."/>
            <person name="Shea T."/>
            <person name="Sykes S."/>
            <person name="Wortman J."/>
            <person name="Nusbaum C."/>
            <person name="Birren B."/>
        </authorList>
    </citation>
    <scope>NUCLEOTIDE SEQUENCE</scope>
    <source>
        <strain evidence="8">IND107</strain>
    </source>
</reference>
<dbReference type="RefSeq" id="XP_066617088.1">
    <property type="nucleotide sequence ID" value="XM_066755187.1"/>
</dbReference>
<protein>
    <submittedName>
        <fullName evidence="8">Uncharacterized protein</fullName>
    </submittedName>
</protein>
<dbReference type="GeneID" id="91987478"/>
<reference evidence="8" key="2">
    <citation type="submission" date="2024-01" db="EMBL/GenBank/DDBJ databases">
        <title>Comparative genomics of Cryptococcus and Kwoniella reveals pathogenesis evolution and contrasting modes of karyotype evolution via chromosome fusion or intercentromeric recombination.</title>
        <authorList>
            <person name="Coelho M.A."/>
            <person name="David-Palma M."/>
            <person name="Shea T."/>
            <person name="Bowers K."/>
            <person name="Mcginley-Smith S."/>
            <person name="Mohammad A.W."/>
            <person name="Gnirke A."/>
            <person name="Yurkov A.M."/>
            <person name="Nowrousian M."/>
            <person name="Sun S."/>
            <person name="Cuomo C.A."/>
            <person name="Heitman J."/>
        </authorList>
    </citation>
    <scope>NUCLEOTIDE SEQUENCE</scope>
    <source>
        <strain evidence="8">IND107</strain>
    </source>
</reference>
<evidence type="ECO:0000256" key="2">
    <source>
        <dbReference type="ARBA" id="ARBA00022448"/>
    </source>
</evidence>
<organism evidence="8 9">
    <name type="scientific">Cryptococcus tetragattii IND107</name>
    <dbReference type="NCBI Taxonomy" id="1296105"/>
    <lineage>
        <taxon>Eukaryota</taxon>
        <taxon>Fungi</taxon>
        <taxon>Dikarya</taxon>
        <taxon>Basidiomycota</taxon>
        <taxon>Agaricomycotina</taxon>
        <taxon>Tremellomycetes</taxon>
        <taxon>Tremellales</taxon>
        <taxon>Cryptococcaceae</taxon>
        <taxon>Cryptococcus</taxon>
        <taxon>Cryptococcus gattii species complex</taxon>
    </lineage>
</organism>
<dbReference type="Pfam" id="PF25539">
    <property type="entry name" value="Bestrophin_2"/>
    <property type="match status" value="1"/>
</dbReference>
<evidence type="ECO:0000256" key="7">
    <source>
        <dbReference type="SAM" id="Phobius"/>
    </source>
</evidence>
<evidence type="ECO:0000313" key="8">
    <source>
        <dbReference type="EMBL" id="KAL0255811.1"/>
    </source>
</evidence>
<keyword evidence="6 7" id="KW-0472">Membrane</keyword>
<dbReference type="Proteomes" id="UP000054399">
    <property type="component" value="Unassembled WGS sequence"/>
</dbReference>
<dbReference type="InterPro" id="IPR044669">
    <property type="entry name" value="YneE/VCCN1/2-like"/>
</dbReference>
<proteinExistence type="predicted"/>
<name>A0ABR3C646_9TREE</name>
<evidence type="ECO:0000313" key="9">
    <source>
        <dbReference type="Proteomes" id="UP000054399"/>
    </source>
</evidence>
<evidence type="ECO:0000256" key="1">
    <source>
        <dbReference type="ARBA" id="ARBA00004141"/>
    </source>
</evidence>
<dbReference type="PANTHER" id="PTHR33281:SF21">
    <property type="entry name" value="MEMBRANE PROTEIN"/>
    <property type="match status" value="1"/>
</dbReference>
<comment type="caution">
    <text evidence="8">The sequence shown here is derived from an EMBL/GenBank/DDBJ whole genome shotgun (WGS) entry which is preliminary data.</text>
</comment>
<dbReference type="PANTHER" id="PTHR33281">
    <property type="entry name" value="UPF0187 PROTEIN YNEE"/>
    <property type="match status" value="1"/>
</dbReference>